<gene>
    <name evidence="7" type="ORF">DSTB1V02_LOCUS9374</name>
</gene>
<dbReference type="GO" id="GO:0000462">
    <property type="term" value="P:maturation of SSU-rRNA from tricistronic rRNA transcript (SSU-rRNA, 5.8S rRNA, LSU-rRNA)"/>
    <property type="evidence" value="ECO:0007669"/>
    <property type="project" value="TreeGrafter"/>
</dbReference>
<dbReference type="SMART" id="SM01033">
    <property type="entry name" value="BING4CT"/>
    <property type="match status" value="1"/>
</dbReference>
<keyword evidence="3" id="KW-0677">Repeat</keyword>
<proteinExistence type="predicted"/>
<evidence type="ECO:0000313" key="7">
    <source>
        <dbReference type="EMBL" id="CAD7249585.1"/>
    </source>
</evidence>
<dbReference type="EMBL" id="CAJPEV010002374">
    <property type="protein sequence ID" value="CAG0896692.1"/>
    <property type="molecule type" value="Genomic_DNA"/>
</dbReference>
<feature type="region of interest" description="Disordered" evidence="5">
    <location>
        <begin position="1"/>
        <end position="40"/>
    </location>
</feature>
<dbReference type="Proteomes" id="UP000677054">
    <property type="component" value="Unassembled WGS sequence"/>
</dbReference>
<dbReference type="PANTHER" id="PTHR14085:SF3">
    <property type="entry name" value="WD REPEAT-CONTAINING PROTEIN 46"/>
    <property type="match status" value="1"/>
</dbReference>
<sequence length="509" mass="58556">MRYFDKETKANVKPSLKRKLKRQARDIKKFPSEGKSQEEKEEVYVIGGKETLRKRYKFKTRGKFKVTNMDDFKDKEAEEEESKGPDPFPGPAPIPIKKFQRHNRGEGIRVRGVKTKLWKKKWHLKDQQMKWTAEQAARTEILLTESAGFLQPGKGEDTSLYNPPSVPVQRRYLTVTKRLLNEMNVMESVHDVQWFHNENMYAVAQKEWVYVYDSKGVELHCLKALDRVLRMEFLPYHFLLAASILAPMNSTDLHSYPFYHRVKLRARGTMSMWTPNVKEPVAKMLCHLTAVKAVAVDPKGMLGGTGASELQFSQRGLLAASLGNVVEIYKDSCRRTVRKPYLCHRHKHVVTGLEFCPYEDVLGVGHSQGFMSLLIPGAGEPNFDALESNPFQSKAQRREAEVKALLEKILTQQPVNVIQPDLITLDPGELGEVDTPTLGEKMDAKKKLLYVKVPEMNLTHRKRKGKVGKVREEVRQRLIKEKRQAVPEEKKEPEETIFHPLNRFRPKSS</sequence>
<evidence type="ECO:0000256" key="4">
    <source>
        <dbReference type="ARBA" id="ARBA00023242"/>
    </source>
</evidence>
<dbReference type="Gene3D" id="2.130.10.10">
    <property type="entry name" value="YVTN repeat-like/Quinoprotein amine dehydrogenase"/>
    <property type="match status" value="1"/>
</dbReference>
<feature type="domain" description="BING4 C-terminal" evidence="6">
    <location>
        <begin position="340"/>
        <end position="427"/>
    </location>
</feature>
<feature type="region of interest" description="Disordered" evidence="5">
    <location>
        <begin position="481"/>
        <end position="509"/>
    </location>
</feature>
<accession>A0A7R9A8R8</accession>
<evidence type="ECO:0000256" key="1">
    <source>
        <dbReference type="ARBA" id="ARBA00004604"/>
    </source>
</evidence>
<evidence type="ECO:0000256" key="2">
    <source>
        <dbReference type="ARBA" id="ARBA00022574"/>
    </source>
</evidence>
<evidence type="ECO:0000256" key="3">
    <source>
        <dbReference type="ARBA" id="ARBA00022737"/>
    </source>
</evidence>
<evidence type="ECO:0000256" key="5">
    <source>
        <dbReference type="SAM" id="MobiDB-lite"/>
    </source>
</evidence>
<name>A0A7R9A8R8_9CRUS</name>
<dbReference type="SUPFAM" id="SSF50978">
    <property type="entry name" value="WD40 repeat-like"/>
    <property type="match status" value="1"/>
</dbReference>
<dbReference type="InterPro" id="IPR036322">
    <property type="entry name" value="WD40_repeat_dom_sf"/>
</dbReference>
<keyword evidence="8" id="KW-1185">Reference proteome</keyword>
<evidence type="ECO:0000259" key="6">
    <source>
        <dbReference type="SMART" id="SM01033"/>
    </source>
</evidence>
<evidence type="ECO:0000313" key="8">
    <source>
        <dbReference type="Proteomes" id="UP000677054"/>
    </source>
</evidence>
<dbReference type="AlphaFoldDB" id="A0A7R9A8R8"/>
<feature type="compositionally biased region" description="Basic and acidic residues" evidence="5">
    <location>
        <begin position="1"/>
        <end position="10"/>
    </location>
</feature>
<reference evidence="7" key="1">
    <citation type="submission" date="2020-11" db="EMBL/GenBank/DDBJ databases">
        <authorList>
            <person name="Tran Van P."/>
        </authorList>
    </citation>
    <scope>NUCLEOTIDE SEQUENCE</scope>
</reference>
<dbReference type="InterPro" id="IPR040315">
    <property type="entry name" value="WDR46/Utp7"/>
</dbReference>
<dbReference type="GO" id="GO:0032040">
    <property type="term" value="C:small-subunit processome"/>
    <property type="evidence" value="ECO:0007669"/>
    <property type="project" value="TreeGrafter"/>
</dbReference>
<feature type="region of interest" description="Disordered" evidence="5">
    <location>
        <begin position="74"/>
        <end position="94"/>
    </location>
</feature>
<dbReference type="InterPro" id="IPR012952">
    <property type="entry name" value="BING4_C_dom"/>
</dbReference>
<dbReference type="Pfam" id="PF08149">
    <property type="entry name" value="BING4CT"/>
    <property type="match status" value="1"/>
</dbReference>
<protein>
    <recommendedName>
        <fullName evidence="6">BING4 C-terminal domain-containing protein</fullName>
    </recommendedName>
</protein>
<dbReference type="EMBL" id="LR901891">
    <property type="protein sequence ID" value="CAD7249585.1"/>
    <property type="molecule type" value="Genomic_DNA"/>
</dbReference>
<comment type="subcellular location">
    <subcellularLocation>
        <location evidence="1">Nucleus</location>
        <location evidence="1">Nucleolus</location>
    </subcellularLocation>
</comment>
<dbReference type="InterPro" id="IPR015943">
    <property type="entry name" value="WD40/YVTN_repeat-like_dom_sf"/>
</dbReference>
<dbReference type="GO" id="GO:0030686">
    <property type="term" value="C:90S preribosome"/>
    <property type="evidence" value="ECO:0007669"/>
    <property type="project" value="TreeGrafter"/>
</dbReference>
<keyword evidence="2" id="KW-0853">WD repeat</keyword>
<feature type="compositionally biased region" description="Basic and acidic residues" evidence="5">
    <location>
        <begin position="481"/>
        <end position="497"/>
    </location>
</feature>
<feature type="compositionally biased region" description="Basic and acidic residues" evidence="5">
    <location>
        <begin position="23"/>
        <end position="38"/>
    </location>
</feature>
<keyword evidence="4" id="KW-0539">Nucleus</keyword>
<dbReference type="PANTHER" id="PTHR14085">
    <property type="entry name" value="WD-REPEAT PROTEIN BING4"/>
    <property type="match status" value="1"/>
</dbReference>
<organism evidence="7">
    <name type="scientific">Darwinula stevensoni</name>
    <dbReference type="NCBI Taxonomy" id="69355"/>
    <lineage>
        <taxon>Eukaryota</taxon>
        <taxon>Metazoa</taxon>
        <taxon>Ecdysozoa</taxon>
        <taxon>Arthropoda</taxon>
        <taxon>Crustacea</taxon>
        <taxon>Oligostraca</taxon>
        <taxon>Ostracoda</taxon>
        <taxon>Podocopa</taxon>
        <taxon>Podocopida</taxon>
        <taxon>Darwinulocopina</taxon>
        <taxon>Darwinuloidea</taxon>
        <taxon>Darwinulidae</taxon>
        <taxon>Darwinula</taxon>
    </lineage>
</organism>
<dbReference type="OrthoDB" id="10251154at2759"/>